<evidence type="ECO:0000256" key="3">
    <source>
        <dbReference type="ARBA" id="ARBA00022989"/>
    </source>
</evidence>
<dbReference type="InterPro" id="IPR020846">
    <property type="entry name" value="MFS_dom"/>
</dbReference>
<evidence type="ECO:0000313" key="9">
    <source>
        <dbReference type="Proteomes" id="UP001597063"/>
    </source>
</evidence>
<evidence type="ECO:0000256" key="5">
    <source>
        <dbReference type="SAM" id="MobiDB-lite"/>
    </source>
</evidence>
<feature type="transmembrane region" description="Helical" evidence="6">
    <location>
        <begin position="267"/>
        <end position="290"/>
    </location>
</feature>
<feature type="transmembrane region" description="Helical" evidence="6">
    <location>
        <begin position="74"/>
        <end position="93"/>
    </location>
</feature>
<keyword evidence="4 6" id="KW-0472">Membrane</keyword>
<evidence type="ECO:0000256" key="1">
    <source>
        <dbReference type="ARBA" id="ARBA00004651"/>
    </source>
</evidence>
<accession>A0ABW2XFF6</accession>
<feature type="transmembrane region" description="Helical" evidence="6">
    <location>
        <begin position="333"/>
        <end position="351"/>
    </location>
</feature>
<dbReference type="PROSITE" id="PS50850">
    <property type="entry name" value="MFS"/>
    <property type="match status" value="1"/>
</dbReference>
<feature type="transmembrane region" description="Helical" evidence="6">
    <location>
        <begin position="357"/>
        <end position="382"/>
    </location>
</feature>
<dbReference type="InterPro" id="IPR011701">
    <property type="entry name" value="MFS"/>
</dbReference>
<evidence type="ECO:0000256" key="4">
    <source>
        <dbReference type="ARBA" id="ARBA00023136"/>
    </source>
</evidence>
<comment type="subcellular location">
    <subcellularLocation>
        <location evidence="1">Cell membrane</location>
        <topology evidence="1">Multi-pass membrane protein</topology>
    </subcellularLocation>
</comment>
<dbReference type="PANTHER" id="PTHR23501:SF197">
    <property type="entry name" value="COMD"/>
    <property type="match status" value="1"/>
</dbReference>
<evidence type="ECO:0000256" key="2">
    <source>
        <dbReference type="ARBA" id="ARBA00022692"/>
    </source>
</evidence>
<keyword evidence="2 6" id="KW-0812">Transmembrane</keyword>
<feature type="region of interest" description="Disordered" evidence="5">
    <location>
        <begin position="502"/>
        <end position="547"/>
    </location>
</feature>
<feature type="transmembrane region" description="Helical" evidence="6">
    <location>
        <begin position="162"/>
        <end position="181"/>
    </location>
</feature>
<dbReference type="PRINTS" id="PR01036">
    <property type="entry name" value="TCRTETB"/>
</dbReference>
<keyword evidence="3 6" id="KW-1133">Transmembrane helix</keyword>
<reference evidence="9" key="1">
    <citation type="journal article" date="2019" name="Int. J. Syst. Evol. Microbiol.">
        <title>The Global Catalogue of Microorganisms (GCM) 10K type strain sequencing project: providing services to taxonomists for standard genome sequencing and annotation.</title>
        <authorList>
            <consortium name="The Broad Institute Genomics Platform"/>
            <consortium name="The Broad Institute Genome Sequencing Center for Infectious Disease"/>
            <person name="Wu L."/>
            <person name="Ma J."/>
        </authorList>
    </citation>
    <scope>NUCLEOTIDE SEQUENCE [LARGE SCALE GENOMIC DNA]</scope>
    <source>
        <strain evidence="9">JCM 9371</strain>
    </source>
</reference>
<dbReference type="InterPro" id="IPR036259">
    <property type="entry name" value="MFS_trans_sf"/>
</dbReference>
<feature type="transmembrane region" description="Helical" evidence="6">
    <location>
        <begin position="302"/>
        <end position="321"/>
    </location>
</feature>
<dbReference type="Proteomes" id="UP001597063">
    <property type="component" value="Unassembled WGS sequence"/>
</dbReference>
<feature type="transmembrane region" description="Helical" evidence="6">
    <location>
        <begin position="105"/>
        <end position="126"/>
    </location>
</feature>
<feature type="transmembrane region" description="Helical" evidence="6">
    <location>
        <begin position="470"/>
        <end position="488"/>
    </location>
</feature>
<feature type="domain" description="Major facilitator superfamily (MFS) profile" evidence="7">
    <location>
        <begin position="9"/>
        <end position="493"/>
    </location>
</feature>
<feature type="compositionally biased region" description="Low complexity" evidence="5">
    <location>
        <begin position="502"/>
        <end position="530"/>
    </location>
</feature>
<evidence type="ECO:0000259" key="7">
    <source>
        <dbReference type="PROSITE" id="PS50850"/>
    </source>
</evidence>
<dbReference type="Gene3D" id="1.20.1720.10">
    <property type="entry name" value="Multidrug resistance protein D"/>
    <property type="match status" value="1"/>
</dbReference>
<feature type="transmembrane region" description="Helical" evidence="6">
    <location>
        <begin position="44"/>
        <end position="62"/>
    </location>
</feature>
<protein>
    <submittedName>
        <fullName evidence="8">MDR family MFS transporter</fullName>
    </submittedName>
</protein>
<dbReference type="PANTHER" id="PTHR23501">
    <property type="entry name" value="MAJOR FACILITATOR SUPERFAMILY"/>
    <property type="match status" value="1"/>
</dbReference>
<dbReference type="CDD" id="cd17502">
    <property type="entry name" value="MFS_Azr1_MDR_like"/>
    <property type="match status" value="1"/>
</dbReference>
<dbReference type="RefSeq" id="WP_131759293.1">
    <property type="nucleotide sequence ID" value="NZ_CAACUY010000073.1"/>
</dbReference>
<dbReference type="Gene3D" id="1.20.1250.20">
    <property type="entry name" value="MFS general substrate transporter like domains"/>
    <property type="match status" value="1"/>
</dbReference>
<keyword evidence="9" id="KW-1185">Reference proteome</keyword>
<dbReference type="Pfam" id="PF07690">
    <property type="entry name" value="MFS_1"/>
    <property type="match status" value="1"/>
</dbReference>
<dbReference type="EMBL" id="JBHTGP010000003">
    <property type="protein sequence ID" value="MFD0684229.1"/>
    <property type="molecule type" value="Genomic_DNA"/>
</dbReference>
<evidence type="ECO:0000313" key="8">
    <source>
        <dbReference type="EMBL" id="MFD0684229.1"/>
    </source>
</evidence>
<evidence type="ECO:0000256" key="6">
    <source>
        <dbReference type="SAM" id="Phobius"/>
    </source>
</evidence>
<gene>
    <name evidence="8" type="ORF">ACFQZM_06965</name>
</gene>
<name>A0ABW2XFF6_9ACTN</name>
<proteinExistence type="predicted"/>
<dbReference type="SUPFAM" id="SSF103473">
    <property type="entry name" value="MFS general substrate transporter"/>
    <property type="match status" value="1"/>
</dbReference>
<sequence>MSRRQILEALSGLLLVLFVAMLSATVVSTALPQIIGALRGTQSQYTWVVTATLLVSTASTPIWGKLADLYDKKLLLQIAIVIFVGASAASGLAQNTGQLIAARAVQGLGVGALQILVQIIMAAMISPRDRGRYYGYLGAVMAVATVGGPLLGGLIVDTSWLGWRWCFFIGVPFAAVSFALLQKTLRLPVARRDDVRIDYVGATLIAAGVSTLLIWVTFVGDSFAWLSWQSAAMTAGGVMLLAAAVWVESRVAEPIVPLDIVARRNTALAIVASLAVGMAMFGGAVFLGQYFQIGRGFSPTKAGLLTIPMMAGVLGASTVAGRLTSRTGRVKPYIVAGTIVLTAGFGLLATIDHATPLAFVGAAMFLVGLGVGMSMQNLVLVVQNSVQLNEIGAASGTVTFFRSLGGTVGVSVLGAVLANRVADSIARGLARLGVDPSASGGGTGNLDVASLPAPVREIVRAAYGDATGRIFLISACIAVVGIVAAALLRPVTLRDSLDLPAEPSPAAAAEGADDPIGGAAPAPVAVGTAARTSGCQDFHKRRREELT</sequence>
<feature type="transmembrane region" description="Helical" evidence="6">
    <location>
        <begin position="226"/>
        <end position="247"/>
    </location>
</feature>
<feature type="transmembrane region" description="Helical" evidence="6">
    <location>
        <begin position="133"/>
        <end position="156"/>
    </location>
</feature>
<organism evidence="8 9">
    <name type="scientific">Actinomadura fibrosa</name>
    <dbReference type="NCBI Taxonomy" id="111802"/>
    <lineage>
        <taxon>Bacteria</taxon>
        <taxon>Bacillati</taxon>
        <taxon>Actinomycetota</taxon>
        <taxon>Actinomycetes</taxon>
        <taxon>Streptosporangiales</taxon>
        <taxon>Thermomonosporaceae</taxon>
        <taxon>Actinomadura</taxon>
    </lineage>
</organism>
<comment type="caution">
    <text evidence="8">The sequence shown here is derived from an EMBL/GenBank/DDBJ whole genome shotgun (WGS) entry which is preliminary data.</text>
</comment>
<feature type="transmembrane region" description="Helical" evidence="6">
    <location>
        <begin position="202"/>
        <end position="220"/>
    </location>
</feature>